<reference evidence="8" key="2">
    <citation type="submission" date="2021-04" db="EMBL/GenBank/DDBJ databases">
        <authorList>
            <person name="Gilroy R."/>
        </authorList>
    </citation>
    <scope>NUCLEOTIDE SEQUENCE</scope>
    <source>
        <strain evidence="8">ChiHecolR3B27-1887</strain>
    </source>
</reference>
<feature type="domain" description="SpaA-like prealbumin fold" evidence="6">
    <location>
        <begin position="829"/>
        <end position="917"/>
    </location>
</feature>
<comment type="similarity">
    <text evidence="1">Belongs to the serine-aspartate repeat-containing protein (SDr) family.</text>
</comment>
<feature type="domain" description="SpaA-like prealbumin fold" evidence="6">
    <location>
        <begin position="290"/>
        <end position="367"/>
    </location>
</feature>
<dbReference type="InterPro" id="IPR046751">
    <property type="entry name" value="TED_2"/>
</dbReference>
<feature type="domain" description="SpaA-like prealbumin fold" evidence="6">
    <location>
        <begin position="933"/>
        <end position="1016"/>
    </location>
</feature>
<dbReference type="Pfam" id="PF17802">
    <property type="entry name" value="SpaA"/>
    <property type="match status" value="6"/>
</dbReference>
<gene>
    <name evidence="8" type="ORF">IAA22_04565</name>
</gene>
<accession>A0A9D2DJT4</accession>
<dbReference type="InterPro" id="IPR041033">
    <property type="entry name" value="SpaA_PFL_dom_1"/>
</dbReference>
<dbReference type="GO" id="GO:0005975">
    <property type="term" value="P:carbohydrate metabolic process"/>
    <property type="evidence" value="ECO:0007669"/>
    <property type="project" value="UniProtKB-ARBA"/>
</dbReference>
<evidence type="ECO:0000256" key="1">
    <source>
        <dbReference type="ARBA" id="ARBA00007257"/>
    </source>
</evidence>
<name>A0A9D2DJT4_9ACTN</name>
<evidence type="ECO:0008006" key="10">
    <source>
        <dbReference type="Google" id="ProtNLM"/>
    </source>
</evidence>
<protein>
    <recommendedName>
        <fullName evidence="10">Cna protein B-type domain protein</fullName>
    </recommendedName>
</protein>
<feature type="domain" description="SpaA-like prealbumin fold" evidence="6">
    <location>
        <begin position="730"/>
        <end position="815"/>
    </location>
</feature>
<evidence type="ECO:0000256" key="5">
    <source>
        <dbReference type="SAM" id="Phobius"/>
    </source>
</evidence>
<dbReference type="Proteomes" id="UP000824029">
    <property type="component" value="Unassembled WGS sequence"/>
</dbReference>
<organism evidence="8 9">
    <name type="scientific">Candidatus Olsenella stercoravium</name>
    <dbReference type="NCBI Taxonomy" id="2838713"/>
    <lineage>
        <taxon>Bacteria</taxon>
        <taxon>Bacillati</taxon>
        <taxon>Actinomycetota</taxon>
        <taxon>Coriobacteriia</taxon>
        <taxon>Coriobacteriales</taxon>
        <taxon>Atopobiaceae</taxon>
        <taxon>Olsenella</taxon>
    </lineage>
</organism>
<feature type="domain" description="SpaA-like prealbumin fold" evidence="6">
    <location>
        <begin position="390"/>
        <end position="454"/>
    </location>
</feature>
<evidence type="ECO:0000313" key="8">
    <source>
        <dbReference type="EMBL" id="HIZ18367.1"/>
    </source>
</evidence>
<keyword evidence="5" id="KW-1133">Transmembrane helix</keyword>
<evidence type="ECO:0000259" key="7">
    <source>
        <dbReference type="Pfam" id="PF20610"/>
    </source>
</evidence>
<dbReference type="Gene3D" id="2.60.40.10">
    <property type="entry name" value="Immunoglobulins"/>
    <property type="match status" value="7"/>
</dbReference>
<keyword evidence="5" id="KW-0472">Membrane</keyword>
<feature type="region of interest" description="Disordered" evidence="4">
    <location>
        <begin position="1"/>
        <end position="29"/>
    </location>
</feature>
<feature type="compositionally biased region" description="Basic residues" evidence="4">
    <location>
        <begin position="19"/>
        <end position="29"/>
    </location>
</feature>
<dbReference type="EMBL" id="DXBZ01000086">
    <property type="protein sequence ID" value="HIZ18367.1"/>
    <property type="molecule type" value="Genomic_DNA"/>
</dbReference>
<dbReference type="Pfam" id="PF20610">
    <property type="entry name" value="TED_2"/>
    <property type="match status" value="1"/>
</dbReference>
<evidence type="ECO:0000256" key="2">
    <source>
        <dbReference type="ARBA" id="ARBA00022525"/>
    </source>
</evidence>
<evidence type="ECO:0000256" key="3">
    <source>
        <dbReference type="ARBA" id="ARBA00022729"/>
    </source>
</evidence>
<dbReference type="SUPFAM" id="SSF49478">
    <property type="entry name" value="Cna protein B-type domain"/>
    <property type="match status" value="2"/>
</dbReference>
<sequence>MEHARDAARGRGSTSNHARAGRGRSRAGRRRRMRPLLALLLTAALLLQTALGLGGGTASAAETQNGDLLYLAVGNPIWYGGLGTMNTARMSVNGEVAYCADPENEPPKAGYYRRQSVETHEHDGWRWPVSSVERILFHGYGGPEFDAEFWRSHIGGTDGDGRRFETGKDWDGSEITDDEFYAYTHILVSDRITSDGSVALRNTSARFKAWFCWNILGYTYGSTGAVENERAVGVAIDDLDVPAGFEIFQFDTGNNSMWHEGRRSQTVVTFEYNPYVEVRFTKVSANATLTDGNEEYSCAGATYDIFEADGDAKVATVTTDEDGTASCELRPNTRYYAVEASAPQGYVLSEKRVEFTTSSGDAAVELADEPGTLELTVQKRDSATLGAAQAGATLEGAEYTVVDANGNAHTATTDAEGRAYFSTLPFGAVSVTETRAPEGYRLDPTVHEYHVGSEGMPAGGVMELEPVGDFDEHVIAFDLDLVKYRDTGAEGSGLQDPAAGVQFQIVSGTTGEVVATLTTDEKGFATTAGGWFGAGERPDGVLGALPYDRGGYVVREVGSTTPEGYQPAPEWSVTPEQMVNGATLHYIVDNDFVATRIQLVKTDAASGQPVPLAGFTFQLLDEAGNALSQDVWYPNHQEISEFTTDDSGRVTFPGRLKPGTYLIREVAAAAPYLVAGQDLTVTIENSPDVAPISVVAFADDQATGSATITKRCATGAWETGVGTCDEGCPETLAGAEFDVVARQDIVSPDGTAQAVAGEVVAHVTTGEDGTATAEGLPLGSGSATYAFVETAPAAGHALDATPHEFTLTYESDRTAMVTASVDAVNQPTTVTLDKTVLVTGEPLPGATFALWRDEAGEKDGGVPAEGERTLVTTDESGAIALRHLVPGTYHLAEVEAPGGYLVSGEALTFTVDELGTIEGADTLGLAVEDDFTKVMLSKRDITTEEEVPGAHLSVLDAEGDVVESWVSTEEPHLMEALPAGTYTLVEEMAPHAYDEASAVEFSVAATGEVQTVIMYDEPIEVGGGVDKRQEVADPEVGGYDYSVNARSTSSTWVDEFTVTDDLAAASDGLAELTGITTPVASGDYDGLLNVWYQTNLTDAGFVDGSGANATLSDGHANPWLFSEDNREALGDDGRALSYEGWQLWAADVSATEATELLVDGLDLAAGERVTAIRLEYGRVEAGFTTRGDGWDRDDLKDVRDDVADVAPTHAGDLTESGAERAPLVVHMRLTDAYRAGTTLGNDARVDLYRNGGGAEGLEGHDEDRVEQAREEAPLARTGDVTLPVTGVAALGIVAVLLSLRRRH</sequence>
<feature type="transmembrane region" description="Helical" evidence="5">
    <location>
        <begin position="1280"/>
        <end position="1299"/>
    </location>
</feature>
<feature type="domain" description="SpaA-like prealbumin fold" evidence="6">
    <location>
        <begin position="596"/>
        <end position="686"/>
    </location>
</feature>
<keyword evidence="3" id="KW-0732">Signal</keyword>
<evidence type="ECO:0000259" key="6">
    <source>
        <dbReference type="Pfam" id="PF17802"/>
    </source>
</evidence>
<proteinExistence type="inferred from homology"/>
<keyword evidence="2" id="KW-0964">Secreted</keyword>
<evidence type="ECO:0000256" key="4">
    <source>
        <dbReference type="SAM" id="MobiDB-lite"/>
    </source>
</evidence>
<feature type="domain" description="Thioester" evidence="7">
    <location>
        <begin position="74"/>
        <end position="189"/>
    </location>
</feature>
<comment type="caution">
    <text evidence="8">The sequence shown here is derived from an EMBL/GenBank/DDBJ whole genome shotgun (WGS) entry which is preliminary data.</text>
</comment>
<dbReference type="InterPro" id="IPR013783">
    <property type="entry name" value="Ig-like_fold"/>
</dbReference>
<keyword evidence="5" id="KW-0812">Transmembrane</keyword>
<reference evidence="8" key="1">
    <citation type="journal article" date="2021" name="PeerJ">
        <title>Extensive microbial diversity within the chicken gut microbiome revealed by metagenomics and culture.</title>
        <authorList>
            <person name="Gilroy R."/>
            <person name="Ravi A."/>
            <person name="Getino M."/>
            <person name="Pursley I."/>
            <person name="Horton D.L."/>
            <person name="Alikhan N.F."/>
            <person name="Baker D."/>
            <person name="Gharbi K."/>
            <person name="Hall N."/>
            <person name="Watson M."/>
            <person name="Adriaenssens E.M."/>
            <person name="Foster-Nyarko E."/>
            <person name="Jarju S."/>
            <person name="Secka A."/>
            <person name="Antonio M."/>
            <person name="Oren A."/>
            <person name="Chaudhuri R.R."/>
            <person name="La Ragione R."/>
            <person name="Hildebrand F."/>
            <person name="Pallen M.J."/>
        </authorList>
    </citation>
    <scope>NUCLEOTIDE SEQUENCE</scope>
    <source>
        <strain evidence="8">ChiHecolR3B27-1887</strain>
    </source>
</reference>
<dbReference type="PANTHER" id="PTHR36108">
    <property type="entry name" value="COLOSSIN-B-RELATED"/>
    <property type="match status" value="1"/>
</dbReference>
<evidence type="ECO:0000313" key="9">
    <source>
        <dbReference type="Proteomes" id="UP000824029"/>
    </source>
</evidence>
<dbReference type="PANTHER" id="PTHR36108:SF13">
    <property type="entry name" value="COLOSSIN-B-RELATED"/>
    <property type="match status" value="1"/>
</dbReference>